<proteinExistence type="inferred from homology"/>
<comment type="subcellular location">
    <subcellularLocation>
        <location evidence="1">Bacterial flagellum</location>
    </subcellularLocation>
</comment>
<keyword evidence="3" id="KW-0975">Bacterial flagellum</keyword>
<comment type="similarity">
    <text evidence="2">Belongs to the bacterial flagellin family.</text>
</comment>
<keyword evidence="6" id="KW-0969">Cilium</keyword>
<dbReference type="InterPro" id="IPR001029">
    <property type="entry name" value="Flagellin_N"/>
</dbReference>
<dbReference type="InterPro" id="IPR001492">
    <property type="entry name" value="Flagellin"/>
</dbReference>
<dbReference type="AlphaFoldDB" id="B8FK14"/>
<dbReference type="InterPro" id="IPR013384">
    <property type="entry name" value="Flagell_FlgL"/>
</dbReference>
<evidence type="ECO:0000259" key="4">
    <source>
        <dbReference type="Pfam" id="PF00669"/>
    </source>
</evidence>
<dbReference type="eggNOG" id="COG1344">
    <property type="taxonomic scope" value="Bacteria"/>
</dbReference>
<evidence type="ECO:0000256" key="2">
    <source>
        <dbReference type="ARBA" id="ARBA00005709"/>
    </source>
</evidence>
<keyword evidence="6" id="KW-0282">Flagellum</keyword>
<accession>B8FK14</accession>
<dbReference type="GO" id="GO:0005198">
    <property type="term" value="F:structural molecule activity"/>
    <property type="evidence" value="ECO:0007669"/>
    <property type="project" value="InterPro"/>
</dbReference>
<dbReference type="GO" id="GO:0009424">
    <property type="term" value="C:bacterial-type flagellum hook"/>
    <property type="evidence" value="ECO:0007669"/>
    <property type="project" value="InterPro"/>
</dbReference>
<gene>
    <name evidence="6" type="ordered locus">Dalk_0986</name>
</gene>
<keyword evidence="7" id="KW-1185">Reference proteome</keyword>
<sequence>MRVPNSIISSNVTFGLGRLTTAMDRANLTIASQRQILTMADDPSALLQVMNLRSDMSYVDQLNRNIEMGRTWLTASESALTNVEDLITEVKLLTVQMGSDNVGADERQAAAEAVQGFLETAVTLGNSTVGDRYIFAGSQNDSPAFTLAGTAVTYEGDSNPFAVRISRESSVTVGGDGGAIFGDLFTTLADLKTALENNDGAAIRDQITNLDTAYDRIDGNISRIGGRGVRLDARTSILADVQLADTERLSSLEDVDYAEAAVELAAVETAYQAALSAASKVLNVSLVNYL</sequence>
<evidence type="ECO:0000313" key="6">
    <source>
        <dbReference type="EMBL" id="ACL02689.1"/>
    </source>
</evidence>
<name>B8FK14_DESAL</name>
<evidence type="ECO:0000259" key="5">
    <source>
        <dbReference type="Pfam" id="PF00700"/>
    </source>
</evidence>
<protein>
    <submittedName>
        <fullName evidence="6">Flagellar hook-associated protein 3</fullName>
    </submittedName>
</protein>
<dbReference type="NCBIfam" id="TIGR02550">
    <property type="entry name" value="flagell_flgL"/>
    <property type="match status" value="1"/>
</dbReference>
<dbReference type="RefSeq" id="WP_012610127.1">
    <property type="nucleotide sequence ID" value="NC_011768.1"/>
</dbReference>
<feature type="domain" description="Flagellin C-terminal" evidence="5">
    <location>
        <begin position="208"/>
        <end position="290"/>
    </location>
</feature>
<dbReference type="Pfam" id="PF00669">
    <property type="entry name" value="Flagellin_N"/>
    <property type="match status" value="1"/>
</dbReference>
<dbReference type="Proteomes" id="UP000000739">
    <property type="component" value="Chromosome"/>
</dbReference>
<evidence type="ECO:0000256" key="1">
    <source>
        <dbReference type="ARBA" id="ARBA00004365"/>
    </source>
</evidence>
<keyword evidence="6" id="KW-0966">Cell projection</keyword>
<dbReference type="Gene3D" id="1.20.1330.10">
    <property type="entry name" value="f41 fragment of flagellin, N-terminal domain"/>
    <property type="match status" value="1"/>
</dbReference>
<dbReference type="EMBL" id="CP001322">
    <property type="protein sequence ID" value="ACL02689.1"/>
    <property type="molecule type" value="Genomic_DNA"/>
</dbReference>
<evidence type="ECO:0000256" key="3">
    <source>
        <dbReference type="ARBA" id="ARBA00023143"/>
    </source>
</evidence>
<dbReference type="HOGENOM" id="CLU_024437_2_0_7"/>
<dbReference type="PANTHER" id="PTHR42792:SF1">
    <property type="entry name" value="FLAGELLAR HOOK-ASSOCIATED PROTEIN 3"/>
    <property type="match status" value="1"/>
</dbReference>
<organism evidence="6 7">
    <name type="scientific">Desulfatibacillum aliphaticivorans</name>
    <dbReference type="NCBI Taxonomy" id="218208"/>
    <lineage>
        <taxon>Bacteria</taxon>
        <taxon>Pseudomonadati</taxon>
        <taxon>Thermodesulfobacteriota</taxon>
        <taxon>Desulfobacteria</taxon>
        <taxon>Desulfobacterales</taxon>
        <taxon>Desulfatibacillaceae</taxon>
        <taxon>Desulfatibacillum</taxon>
    </lineage>
</organism>
<dbReference type="Pfam" id="PF00700">
    <property type="entry name" value="Flagellin_C"/>
    <property type="match status" value="1"/>
</dbReference>
<dbReference type="SUPFAM" id="SSF64518">
    <property type="entry name" value="Phase 1 flagellin"/>
    <property type="match status" value="1"/>
</dbReference>
<evidence type="ECO:0000313" key="7">
    <source>
        <dbReference type="Proteomes" id="UP000000739"/>
    </source>
</evidence>
<feature type="domain" description="Flagellin N-terminal" evidence="4">
    <location>
        <begin position="10"/>
        <end position="139"/>
    </location>
</feature>
<dbReference type="KEGG" id="dal:Dalk_0986"/>
<dbReference type="InterPro" id="IPR046358">
    <property type="entry name" value="Flagellin_C"/>
</dbReference>
<dbReference type="GO" id="GO:0071973">
    <property type="term" value="P:bacterial-type flagellum-dependent cell motility"/>
    <property type="evidence" value="ECO:0007669"/>
    <property type="project" value="InterPro"/>
</dbReference>
<dbReference type="PANTHER" id="PTHR42792">
    <property type="entry name" value="FLAGELLIN"/>
    <property type="match status" value="1"/>
</dbReference>
<reference evidence="6 7" key="1">
    <citation type="journal article" date="2012" name="Environ. Microbiol.">
        <title>The genome sequence of Desulfatibacillum alkenivorans AK-01: a blueprint for anaerobic alkane oxidation.</title>
        <authorList>
            <person name="Callaghan A.V."/>
            <person name="Morris B.E."/>
            <person name="Pereira I.A."/>
            <person name="McInerney M.J."/>
            <person name="Austin R.N."/>
            <person name="Groves J.T."/>
            <person name="Kukor J.J."/>
            <person name="Suflita J.M."/>
            <person name="Young L.Y."/>
            <person name="Zylstra G.J."/>
            <person name="Wawrik B."/>
        </authorList>
    </citation>
    <scope>NUCLEOTIDE SEQUENCE [LARGE SCALE GENOMIC DNA]</scope>
    <source>
        <strain evidence="6 7">AK-01</strain>
    </source>
</reference>